<protein>
    <submittedName>
        <fullName evidence="1">Addiction module antitoxin RelB</fullName>
    </submittedName>
</protein>
<reference evidence="1 2" key="1">
    <citation type="journal article" date="2015" name="Environ. Microbiol.">
        <title>Methane oxidation coupled to nitrate reduction under hypoxia by the Gammaproteobacterium Methylomonas denitrificans, sp. nov. type strain FJG1.</title>
        <authorList>
            <person name="Kits K.D."/>
            <person name="Klotz M.G."/>
            <person name="Stein L.Y."/>
        </authorList>
    </citation>
    <scope>NUCLEOTIDE SEQUENCE [LARGE SCALE GENOMIC DNA]</scope>
    <source>
        <strain evidence="1 2">FJG1</strain>
    </source>
</reference>
<dbReference type="KEGG" id="mdn:JT25_020875"/>
<sequence length="99" mass="11502">MKYELQSTQTFNRWLSGLKDRTVKNQLLSRLARMENGHFGDYKPLSADLFELRCFFGAGLRIYYTVRNQQVILLLVGGDKSTQDRDIEKAQTILKSLEN</sequence>
<proteinExistence type="predicted"/>
<dbReference type="Proteomes" id="UP000030512">
    <property type="component" value="Chromosome"/>
</dbReference>
<dbReference type="RefSeq" id="WP_036279563.1">
    <property type="nucleotide sequence ID" value="NZ_CP014476.1"/>
</dbReference>
<dbReference type="InterPro" id="IPR014056">
    <property type="entry name" value="TypeIITA-like_toxin_pred"/>
</dbReference>
<organism evidence="1 2">
    <name type="scientific">Methylomonas denitrificans</name>
    <dbReference type="NCBI Taxonomy" id="1538553"/>
    <lineage>
        <taxon>Bacteria</taxon>
        <taxon>Pseudomonadati</taxon>
        <taxon>Pseudomonadota</taxon>
        <taxon>Gammaproteobacteria</taxon>
        <taxon>Methylococcales</taxon>
        <taxon>Methylococcaceae</taxon>
        <taxon>Methylomonas</taxon>
    </lineage>
</organism>
<dbReference type="EMBL" id="CP014476">
    <property type="protein sequence ID" value="AMK78907.1"/>
    <property type="molecule type" value="Genomic_DNA"/>
</dbReference>
<accession>A0A140E683</accession>
<dbReference type="PIRSF" id="PIRSF028744">
    <property type="entry name" value="Addict_mod_HI1419"/>
    <property type="match status" value="1"/>
</dbReference>
<dbReference type="Pfam" id="PF05973">
    <property type="entry name" value="Gp49"/>
    <property type="match status" value="1"/>
</dbReference>
<name>A0A140E683_9GAMM</name>
<dbReference type="InterPro" id="IPR009241">
    <property type="entry name" value="HigB-like"/>
</dbReference>
<dbReference type="OrthoDB" id="9800258at2"/>
<evidence type="ECO:0000313" key="1">
    <source>
        <dbReference type="EMBL" id="AMK78907.1"/>
    </source>
</evidence>
<gene>
    <name evidence="1" type="ORF">JT25_020875</name>
</gene>
<dbReference type="PANTHER" id="PTHR41791">
    <property type="entry name" value="SSL7039 PROTEIN"/>
    <property type="match status" value="1"/>
</dbReference>
<keyword evidence="2" id="KW-1185">Reference proteome</keyword>
<dbReference type="NCBIfam" id="TIGR02683">
    <property type="entry name" value="upstrm_HI1419"/>
    <property type="match status" value="1"/>
</dbReference>
<dbReference type="AlphaFoldDB" id="A0A140E683"/>
<dbReference type="PANTHER" id="PTHR41791:SF1">
    <property type="entry name" value="SSL7039 PROTEIN"/>
    <property type="match status" value="1"/>
</dbReference>
<dbReference type="STRING" id="1538553.JT25_020875"/>
<evidence type="ECO:0000313" key="2">
    <source>
        <dbReference type="Proteomes" id="UP000030512"/>
    </source>
</evidence>